<dbReference type="InterPro" id="IPR039434">
    <property type="entry name" value="NSs-like"/>
</dbReference>
<dbReference type="Proteomes" id="UP000201567">
    <property type="component" value="Genome"/>
</dbReference>
<proteinExistence type="predicted"/>
<organism evidence="1 2">
    <name type="scientific">Urucuri virus</name>
    <dbReference type="NCBI Taxonomy" id="1926502"/>
    <lineage>
        <taxon>Viruses</taxon>
        <taxon>Riboviria</taxon>
        <taxon>Orthornavirae</taxon>
        <taxon>Negarnaviricota</taxon>
        <taxon>Polyploviricotina</taxon>
        <taxon>Bunyaviricetes</taxon>
        <taxon>Hareavirales</taxon>
        <taxon>Phenuiviridae</taxon>
        <taxon>Phlebovirus</taxon>
        <taxon>Phlebovirus urucuriense</taxon>
    </lineage>
</organism>
<evidence type="ECO:0000313" key="2">
    <source>
        <dbReference type="Proteomes" id="UP000201567"/>
    </source>
</evidence>
<dbReference type="RefSeq" id="YP_009346028.1">
    <property type="nucleotide sequence ID" value="NC_033843.1"/>
</dbReference>
<dbReference type="Pfam" id="PF11073">
    <property type="entry name" value="NSs"/>
    <property type="match status" value="1"/>
</dbReference>
<dbReference type="KEGG" id="vg:31079652"/>
<name>A0A1S5SHX6_9VIRU</name>
<accession>A0A1S5SHX6</accession>
<evidence type="ECO:0000313" key="1">
    <source>
        <dbReference type="EMBL" id="API68902.1"/>
    </source>
</evidence>
<dbReference type="OrthoDB" id="23063at10239"/>
<protein>
    <submittedName>
        <fullName evidence="1">Nonstructural protein</fullName>
    </submittedName>
</protein>
<dbReference type="GeneID" id="31079652"/>
<keyword evidence="2" id="KW-1185">Reference proteome</keyword>
<reference evidence="1 2" key="1">
    <citation type="journal article" date="2017" name="J. Gen. Virol.">
        <title>Characterization of the Bujaru, Frijoles and Tapara antigenic complexes into the Sandfly Fever group and two unclassified phleboviruses from Brazil.</title>
        <authorList>
            <person name="Vasconcelos P.F."/>
            <person name="Nunes Neto J.P."/>
            <person name="de Souza W.M."/>
            <person name="Acrani G.O."/>
            <person name="Romeiro M.F."/>
            <person name="Fumagalli M.J."/>
            <person name="Vieira C.L."/>
            <person name="Medeiros D.B."/>
            <person name="de Lima J.A."/>
            <person name="de Lima C.P."/>
            <person name="Cardoso J.F."/>
            <person name="Rodrigues S.G."/>
            <person name="Figueiredo L.T."/>
            <person name="da Silva S.P."/>
            <person name="Tesh R."/>
            <person name="Nunes M.R."/>
            <person name="Vasconcelos P.F."/>
        </authorList>
    </citation>
    <scope>NUCLEOTIDE SEQUENCE [LARGE SCALE GENOMIC DNA]</scope>
    <source>
        <strain evidence="1 2">BeAn100049</strain>
    </source>
</reference>
<sequence length="265" mass="31160">MNRFLRDRPYVSQSFLFLGKPQVDYIPFNKVWCEPVSAHNGMEFIVNHYRQVADCRPRLDDFYSRRELPVTWGPFDGSVQNESTDQFLSLIHELSKLDILDANRYNEPSLRRALRWPFTYPTDQFFKLAADRENIGPWSWKNFAMTCIIRSVNEMNLDKAVVSFHKKILAEVQLQGGRISEFPGRDLILEAASVQCMRLVNAYKADADKTPRHSRYYLAVKDYDENCLHNDRLSKWTQDTDDYVDMDYLSQALESEWTIDESETE</sequence>
<dbReference type="EMBL" id="KX611405">
    <property type="protein sequence ID" value="API68902.1"/>
    <property type="molecule type" value="Genomic_RNA"/>
</dbReference>